<evidence type="ECO:0000256" key="1">
    <source>
        <dbReference type="ARBA" id="ARBA00004418"/>
    </source>
</evidence>
<dbReference type="EMBL" id="PIPP01000002">
    <property type="protein sequence ID" value="RUO37297.1"/>
    <property type="molecule type" value="Genomic_DNA"/>
</dbReference>
<keyword evidence="4" id="KW-0456">Lyase</keyword>
<dbReference type="PANTHER" id="PTHR39210">
    <property type="entry name" value="HEPARIN-SULFATE LYASE"/>
    <property type="match status" value="1"/>
</dbReference>
<dbReference type="Gene3D" id="1.50.10.100">
    <property type="entry name" value="Chondroitin AC/alginate lyase"/>
    <property type="match status" value="1"/>
</dbReference>
<evidence type="ECO:0000313" key="7">
    <source>
        <dbReference type="EMBL" id="RUO37297.1"/>
    </source>
</evidence>
<dbReference type="PANTHER" id="PTHR39210:SF1">
    <property type="entry name" value="HEPARIN-SULFATE LYASE"/>
    <property type="match status" value="1"/>
</dbReference>
<keyword evidence="8" id="KW-1185">Reference proteome</keyword>
<dbReference type="InterPro" id="IPR012480">
    <property type="entry name" value="Hepar_II_III_C"/>
</dbReference>
<dbReference type="InterPro" id="IPR008929">
    <property type="entry name" value="Chondroitin_lyas"/>
</dbReference>
<evidence type="ECO:0000259" key="6">
    <source>
        <dbReference type="Pfam" id="PF16889"/>
    </source>
</evidence>
<protein>
    <submittedName>
        <fullName evidence="7">Heparinase</fullName>
    </submittedName>
</protein>
<dbReference type="SUPFAM" id="SSF48230">
    <property type="entry name" value="Chondroitin AC/alginate lyase"/>
    <property type="match status" value="1"/>
</dbReference>
<gene>
    <name evidence="7" type="ORF">CWE13_04860</name>
</gene>
<evidence type="ECO:0000256" key="2">
    <source>
        <dbReference type="ARBA" id="ARBA00022729"/>
    </source>
</evidence>
<organism evidence="7 8">
    <name type="scientific">Aliidiomarina shirensis</name>
    <dbReference type="NCBI Taxonomy" id="1048642"/>
    <lineage>
        <taxon>Bacteria</taxon>
        <taxon>Pseudomonadati</taxon>
        <taxon>Pseudomonadota</taxon>
        <taxon>Gammaproteobacteria</taxon>
        <taxon>Alteromonadales</taxon>
        <taxon>Idiomarinaceae</taxon>
        <taxon>Aliidiomarina</taxon>
    </lineage>
</organism>
<dbReference type="RefSeq" id="WP_126806418.1">
    <property type="nucleotide sequence ID" value="NZ_PIPP01000002.1"/>
</dbReference>
<dbReference type="Pfam" id="PF16889">
    <property type="entry name" value="Hepar_II_III_N"/>
    <property type="match status" value="1"/>
</dbReference>
<evidence type="ECO:0000313" key="8">
    <source>
        <dbReference type="Proteomes" id="UP000286934"/>
    </source>
</evidence>
<name>A0A432WU75_9GAMM</name>
<evidence type="ECO:0000259" key="5">
    <source>
        <dbReference type="Pfam" id="PF07940"/>
    </source>
</evidence>
<comment type="subcellular location">
    <subcellularLocation>
        <location evidence="1">Periplasm</location>
    </subcellularLocation>
</comment>
<evidence type="ECO:0000256" key="4">
    <source>
        <dbReference type="ARBA" id="ARBA00023239"/>
    </source>
</evidence>
<proteinExistence type="predicted"/>
<reference evidence="8" key="1">
    <citation type="journal article" date="2018" name="Front. Microbiol.">
        <title>Genome-Based Analysis Reveals the Taxonomy and Diversity of the Family Idiomarinaceae.</title>
        <authorList>
            <person name="Liu Y."/>
            <person name="Lai Q."/>
            <person name="Shao Z."/>
        </authorList>
    </citation>
    <scope>NUCLEOTIDE SEQUENCE [LARGE SCALE GENOMIC DNA]</scope>
    <source>
        <strain evidence="8">AIS</strain>
    </source>
</reference>
<dbReference type="OrthoDB" id="9763014at2"/>
<evidence type="ECO:0000256" key="3">
    <source>
        <dbReference type="ARBA" id="ARBA00022764"/>
    </source>
</evidence>
<sequence>MDFDVRNSINVETKSDLDVIYLFGHYRFSLARSTPPDWFKSPFTQKKINTGSSEWWQIPDFSLNVGDIKQIWELSRFDWLLKLAQQASTGDKVSSGKLELWLQNWIHNNPPYQGVNWKCGQEASIRVLHLITAAHILDNLDNAEQGLVDLIQVHLQRIAPTLSYAMAQDNNHGTSEAAAMYAGGLFLKNNGVKQGKDWALLGKKWLENRAKKLIENDGSFSQYSVNYHRLMLDTLCLSELVRAWFGDTKFSDSFHHKARAATFWLSALVDPESGDVPNIGANDGARLIPLTHSDYRDYRSSVLLASTVFFQAIPSQLADSPSTNFAILQWFDLERPAKCFDIPHHNLFDDGGYALLANAKARAVIRYPRFKFRAGQNDLLHVDFWLGQENLLRDAGSYSYNCEEPWQSYFPSVVAHNSIQFDTREQMPRVGRFLLGAWPDAKFVELNKSNKKSVSFVAAYCDAWSGQHKRQVMLGESLLTITDTVSGFDKIAVARYRLNPQRAWAIKGSEISDGEHLIRVSADVPIVSVRLVSGWESRYYFKKTTVPVLEVELHQEGSLTMEYFWAL</sequence>
<accession>A0A432WU75</accession>
<keyword evidence="2" id="KW-0732">Signal</keyword>
<dbReference type="Gene3D" id="2.70.98.70">
    <property type="match status" value="1"/>
</dbReference>
<comment type="caution">
    <text evidence="7">The sequence shown here is derived from an EMBL/GenBank/DDBJ whole genome shotgun (WGS) entry which is preliminary data.</text>
</comment>
<dbReference type="Pfam" id="PF07940">
    <property type="entry name" value="Hepar_II_III_C"/>
    <property type="match status" value="1"/>
</dbReference>
<dbReference type="Proteomes" id="UP000286934">
    <property type="component" value="Unassembled WGS sequence"/>
</dbReference>
<dbReference type="InterPro" id="IPR031680">
    <property type="entry name" value="Hepar_II_III_N"/>
</dbReference>
<dbReference type="AlphaFoldDB" id="A0A432WU75"/>
<feature type="domain" description="Heparin-sulfate lyase N-terminal" evidence="6">
    <location>
        <begin position="70"/>
        <end position="267"/>
    </location>
</feature>
<dbReference type="GO" id="GO:0016829">
    <property type="term" value="F:lyase activity"/>
    <property type="evidence" value="ECO:0007669"/>
    <property type="project" value="UniProtKB-KW"/>
</dbReference>
<dbReference type="GO" id="GO:0042597">
    <property type="term" value="C:periplasmic space"/>
    <property type="evidence" value="ECO:0007669"/>
    <property type="project" value="UniProtKB-SubCell"/>
</dbReference>
<feature type="domain" description="Heparinase II/III-like C-terminal" evidence="5">
    <location>
        <begin position="345"/>
        <end position="502"/>
    </location>
</feature>
<keyword evidence="3" id="KW-0574">Periplasm</keyword>